<protein>
    <submittedName>
        <fullName evidence="2">Uncharacterized protein LOC106460850</fullName>
    </submittedName>
</protein>
<keyword evidence="1" id="KW-1185">Reference proteome</keyword>
<proteinExistence type="predicted"/>
<dbReference type="GeneID" id="106460850"/>
<gene>
    <name evidence="2" type="primary">LOC106460850</name>
</gene>
<reference evidence="2" key="1">
    <citation type="submission" date="2025-08" db="UniProtKB">
        <authorList>
            <consortium name="RefSeq"/>
        </authorList>
    </citation>
    <scope>IDENTIFICATION</scope>
    <source>
        <tissue evidence="2">Muscle</tissue>
    </source>
</reference>
<accession>A0ABM1SIA4</accession>
<sequence length="140" mass="15580">MVKLHVLAEMDHKVFSKTTYLLAAILIIGGTMTALGDETADPNNQVNTLRNRFQSLLATLRSNENNGQGVRNEDTELMDNFNPDDWRAFTPPPVTNPQCYVETQKCETERIPGRCIKLGGTIPACQTQTLLTLHEFAQCG</sequence>
<evidence type="ECO:0000313" key="2">
    <source>
        <dbReference type="RefSeq" id="XP_022243359.1"/>
    </source>
</evidence>
<dbReference type="RefSeq" id="XP_022243359.1">
    <property type="nucleotide sequence ID" value="XM_022387651.1"/>
</dbReference>
<dbReference type="Proteomes" id="UP000694941">
    <property type="component" value="Unplaced"/>
</dbReference>
<organism evidence="1 2">
    <name type="scientific">Limulus polyphemus</name>
    <name type="common">Atlantic horseshoe crab</name>
    <dbReference type="NCBI Taxonomy" id="6850"/>
    <lineage>
        <taxon>Eukaryota</taxon>
        <taxon>Metazoa</taxon>
        <taxon>Ecdysozoa</taxon>
        <taxon>Arthropoda</taxon>
        <taxon>Chelicerata</taxon>
        <taxon>Merostomata</taxon>
        <taxon>Xiphosura</taxon>
        <taxon>Limulidae</taxon>
        <taxon>Limulus</taxon>
    </lineage>
</organism>
<evidence type="ECO:0000313" key="1">
    <source>
        <dbReference type="Proteomes" id="UP000694941"/>
    </source>
</evidence>
<name>A0ABM1SIA4_LIMPO</name>